<dbReference type="EMBL" id="JASDAP010000022">
    <property type="protein sequence ID" value="KAK1883473.1"/>
    <property type="molecule type" value="Genomic_DNA"/>
</dbReference>
<keyword evidence="2" id="KW-0675">Receptor</keyword>
<feature type="non-terminal residue" evidence="2">
    <location>
        <position position="1"/>
    </location>
</feature>
<evidence type="ECO:0000313" key="3">
    <source>
        <dbReference type="Proteomes" id="UP001228049"/>
    </source>
</evidence>
<comment type="caution">
    <text evidence="2">The sequence shown here is derived from an EMBL/GenBank/DDBJ whole genome shotgun (WGS) entry which is preliminary data.</text>
</comment>
<evidence type="ECO:0000256" key="1">
    <source>
        <dbReference type="SAM" id="MobiDB-lite"/>
    </source>
</evidence>
<sequence>QQRAEVTLHVTTGEASPEPPAGFSSHKTRERGREIPRDEWREECACVDGVDSFRWSRAPRVPARGKRGRKGDRKWEGWLSFNAQTVQSQAADDAVCPVRGPEERIEPHAREDKSCRYYFPLNEAFSAAAHSELLAAEREFRQRDLFTWSRSVLLIGGAPRAAALSHLY</sequence>
<accession>A0AAD9EVZ5</accession>
<gene>
    <name evidence="2" type="ORF">KUDE01_021800</name>
</gene>
<keyword evidence="3" id="KW-1185">Reference proteome</keyword>
<dbReference type="AlphaFoldDB" id="A0AAD9EVZ5"/>
<feature type="compositionally biased region" description="Polar residues" evidence="1">
    <location>
        <begin position="1"/>
        <end position="14"/>
    </location>
</feature>
<evidence type="ECO:0000313" key="2">
    <source>
        <dbReference type="EMBL" id="KAK1883473.1"/>
    </source>
</evidence>
<name>A0AAD9EVZ5_DISEL</name>
<dbReference type="Proteomes" id="UP001228049">
    <property type="component" value="Unassembled WGS sequence"/>
</dbReference>
<feature type="region of interest" description="Disordered" evidence="1">
    <location>
        <begin position="1"/>
        <end position="35"/>
    </location>
</feature>
<proteinExistence type="predicted"/>
<feature type="non-terminal residue" evidence="2">
    <location>
        <position position="168"/>
    </location>
</feature>
<protein>
    <submittedName>
        <fullName evidence="2">Calcitonin related peptide type 1 receptor</fullName>
    </submittedName>
</protein>
<reference evidence="2" key="1">
    <citation type="submission" date="2023-04" db="EMBL/GenBank/DDBJ databases">
        <title>Chromosome-level genome of Chaenocephalus aceratus.</title>
        <authorList>
            <person name="Park H."/>
        </authorList>
    </citation>
    <scope>NUCLEOTIDE SEQUENCE</scope>
    <source>
        <strain evidence="2">DE</strain>
        <tissue evidence="2">Muscle</tissue>
    </source>
</reference>
<organism evidence="2 3">
    <name type="scientific">Dissostichus eleginoides</name>
    <name type="common">Patagonian toothfish</name>
    <name type="synonym">Dissostichus amissus</name>
    <dbReference type="NCBI Taxonomy" id="100907"/>
    <lineage>
        <taxon>Eukaryota</taxon>
        <taxon>Metazoa</taxon>
        <taxon>Chordata</taxon>
        <taxon>Craniata</taxon>
        <taxon>Vertebrata</taxon>
        <taxon>Euteleostomi</taxon>
        <taxon>Actinopterygii</taxon>
        <taxon>Neopterygii</taxon>
        <taxon>Teleostei</taxon>
        <taxon>Neoteleostei</taxon>
        <taxon>Acanthomorphata</taxon>
        <taxon>Eupercaria</taxon>
        <taxon>Perciformes</taxon>
        <taxon>Notothenioidei</taxon>
        <taxon>Nototheniidae</taxon>
        <taxon>Dissostichus</taxon>
    </lineage>
</organism>